<dbReference type="InterPro" id="IPR027417">
    <property type="entry name" value="P-loop_NTPase"/>
</dbReference>
<dbReference type="SUPFAM" id="SSF52467">
    <property type="entry name" value="DHS-like NAD/FAD-binding domain"/>
    <property type="match status" value="1"/>
</dbReference>
<gene>
    <name evidence="1" type="ORF">SAMN05216197_14621</name>
</gene>
<dbReference type="Gene3D" id="3.40.50.300">
    <property type="entry name" value="P-loop containing nucleotide triphosphate hydrolases"/>
    <property type="match status" value="1"/>
</dbReference>
<reference evidence="1 2" key="1">
    <citation type="submission" date="2016-10" db="EMBL/GenBank/DDBJ databases">
        <authorList>
            <person name="de Groot N.N."/>
        </authorList>
    </citation>
    <scope>NUCLEOTIDE SEQUENCE [LARGE SCALE GENOMIC DNA]</scope>
    <source>
        <strain evidence="1 2">DSM 11363</strain>
    </source>
</reference>
<dbReference type="OrthoDB" id="6357023at2"/>
<dbReference type="InterPro" id="IPR029035">
    <property type="entry name" value="DHS-like_NAD/FAD-binding_dom"/>
</dbReference>
<accession>A0A1I0J2M3</accession>
<dbReference type="EMBL" id="FOHW01000046">
    <property type="protein sequence ID" value="SEU04017.1"/>
    <property type="molecule type" value="Genomic_DNA"/>
</dbReference>
<dbReference type="Pfam" id="PF13289">
    <property type="entry name" value="SIR2_2"/>
    <property type="match status" value="1"/>
</dbReference>
<evidence type="ECO:0000313" key="2">
    <source>
        <dbReference type="Proteomes" id="UP000182332"/>
    </source>
</evidence>
<name>A0A1I0J2M3_9PSED</name>
<dbReference type="Proteomes" id="UP000182332">
    <property type="component" value="Unassembled WGS sequence"/>
</dbReference>
<proteinExistence type="predicted"/>
<sequence>MIKLKQILSQSDTIIFLGSGISLWSGLPTWSGMIEELAKFVEQGVGNADLVRAEAKRGDLLQAASYGFDKLTKQQIGEFVRAACRYGKARPHEIHRKIVMLGPRCFLTTNYDDLIEQSLREWQPDRFYRPPVTNRQLTETAEIVHARAVDFIFKPHGDAADSESIILTREQYRRLLPHGESQAALESVKMLLASRPVLYLGFGLRDPDFLYVRDLLANTYKGGVRDHYAIMADIQEQEVDYWRRNYGIHLIGYSTIEQPDKSRDHTPLLSLLDALLERPEDQKKSSFDPESSDVLLALARHAAVLCRHPKQLPEFPIRVSPDGGRKRLVGFNVQRFNYGLVEKLLDAGPDRLLLIGLPGAGKTYALHRAAAELAEQLNNICLSQEFIKELVVVPIIVDLKLYRGDLFGLVNQSLPESLPLDKLMKYYKVKIFVDSFNEMPREFLENGSYEPDFLDFVARTGEASLVIGSRTTDGLSRLELPTFRLDYIEGEAVTAELARLGISFEGRFSKEMFRLIQRPFYFQYIISRSIDLAHDSHPKDFYRCLFDNVSLAFDKRFGFKLDIEQALSNAAYAALDNGAEAFQVTSLIGELSSALVKDCKVTSLDIINWLVSESILIPYINGRIGFIHQSVTEYLAATELARRYTSDPRQLKEKLSLRRWDQGLFLTLSFLSSTQSKNFLGDVVKGDMALAINASKYIETGRDEIVSELLSALYDLRSRDGELLGRIETAIEYGLQVSEVHEDIVRKFIQFGDSLGGIAASLLTSIKGSAVVQEIIELLFLNRHDFNFCLRAVDGLSQFVTEESVVSIASFADQIQAQINSNSNVDSEHYSGFSIAISMLLQEIELPAILTLLPAVSSETAASQYRAKLLCEILGEHSTQEALAVAGDLLLNGVKYAVEPVARIASVSDRDDDVVFAGFTYAHAVRLQEFIASPWASDALKQLCRARPDIANQVKIDALSKSGLLTALLLHCVDPEDMEPVFSELARIADLSAEERRCLPLKLLEDIDIDWAGRELLFLKLLRARDINLANPILGNSFPVSLKNLGDLDIGDITWWLEWMREESATKDGSWFLFRLGDLFGTHAIGQARRSFVEEFNCGSEFRHIILDYVLERLDVTTDEIGSEAISFLLAELSREKSERRLGSNLLGAAATESFITERLLPLSIDAQDPLRKNLSRVLERAGARHGRRYLI</sequence>
<dbReference type="AlphaFoldDB" id="A0A1I0J2M3"/>
<evidence type="ECO:0000313" key="1">
    <source>
        <dbReference type="EMBL" id="SEU04017.1"/>
    </source>
</evidence>
<protein>
    <submittedName>
        <fullName evidence="1">SIR2-like domain-containing protein</fullName>
    </submittedName>
</protein>
<organism evidence="1 2">
    <name type="scientific">Pseudomonas graminis</name>
    <dbReference type="NCBI Taxonomy" id="158627"/>
    <lineage>
        <taxon>Bacteria</taxon>
        <taxon>Pseudomonadati</taxon>
        <taxon>Pseudomonadota</taxon>
        <taxon>Gammaproteobacteria</taxon>
        <taxon>Pseudomonadales</taxon>
        <taxon>Pseudomonadaceae</taxon>
        <taxon>Pseudomonas</taxon>
    </lineage>
</organism>